<dbReference type="CDD" id="cd00121">
    <property type="entry name" value="MATH"/>
    <property type="match status" value="4"/>
</dbReference>
<feature type="domain" description="MATH" evidence="2">
    <location>
        <begin position="351"/>
        <end position="487"/>
    </location>
</feature>
<dbReference type="PROSITE" id="PS50144">
    <property type="entry name" value="MATH"/>
    <property type="match status" value="3"/>
</dbReference>
<dbReference type="InterPro" id="IPR008974">
    <property type="entry name" value="TRAF-like"/>
</dbReference>
<dbReference type="PANTHER" id="PTHR47242">
    <property type="entry name" value="TRAF-LIKE FAMILY PROTEIN"/>
    <property type="match status" value="1"/>
</dbReference>
<dbReference type="Gene3D" id="2.60.210.10">
    <property type="entry name" value="Apoptosis, Tumor Necrosis Factor Receptor Associated Protein 2, Chain A"/>
    <property type="match status" value="4"/>
</dbReference>
<name>A0A6P5XLW1_DURZI</name>
<dbReference type="RefSeq" id="XP_022729173.1">
    <property type="nucleotide sequence ID" value="XM_022873438.1"/>
</dbReference>
<feature type="domain" description="MATH" evidence="2">
    <location>
        <begin position="24"/>
        <end position="152"/>
    </location>
</feature>
<dbReference type="OrthoDB" id="738227at2759"/>
<accession>A0A6P5XLW1</accession>
<dbReference type="SUPFAM" id="SSF49599">
    <property type="entry name" value="TRAF domain-like"/>
    <property type="match status" value="4"/>
</dbReference>
<sequence length="1531" mass="174334">MPNPSSAPRPAESPVTVEYRTNHSCLTKWAIPYNSKLKPKKTINSPYFEVGGFDFRFLLYPKGDSMASPGYLSLYIEINDPRCSSKFDCFASYKLSILNHEDKSNSLTRESYYRFSFKKKTIGWGDFGLATSVFDPKSGFFKNGSLLVSVEISILDESVSFSRDNNNNEVEYSVSSLGCNSLVLNGKFTWKVKNFSLFKEMIKTQKIVSPDFQVGEVVVHIKVYKTKVNGVGCLSLFLEASEAHKCAKCATPDKSSWCLFRISVLNQRPGLNHMHRDSYGRFNEENSNGDDTTLGWTDYLKILDFIGSDKGFVVDDTVVFTVSFNAIKDSIFTKSAGLRNFSVIKKCDSYMGKYTWKIENFSRLKDVLKKKKMKGVFAKSRKFRIGNHEFRLVVYPRGLSQKPFYLSMFLEVLDPRNPTTDWSCYACYQLSIVNQKMKDNSILKESRARCSKATKEWGWSEFVTLTSLFDKDSGYVVQDTVIFGAQVLILKETFKLQDLPESSNKPAHKDGEKKRWSIIWKVENFLSFKRILASQSMYSKYFQVDQLELRIGVNVFSDFIYAYLECDPSVLNDPDKDFWVSYRMTLVNQKHPAKSFWKESSLFTKTRANCDLQFMKLSDMLEADAGFVMGEMVTFVCEILDYCPWFDFSELEVLGDVTPTELQETTCSESCDVMNGYNVDISRQLLATARDHLSVEDNTSLILVILKEELKNDLFTLAGILIGMRLYLDNPIKQNNFFHQLSGCIDTGQIDLNPDKFLSKLTASITDADFLRQKIDNALLDVMVECCQRLNRKSGEDPHDASSKPFLDTNEASPQTKFHWRSRLANFLRSYERFFGIDNCMDNCSNTSRKAILGQHDSTCKSSEEILGFIVNSLKALDDNITQDTSKPSQGCQFVEKILVLLNEAPRHLLPDLVSLLPKLACQLDHKVVACALLDQLEMPGAESSMRLPVLEAMSQLQLGIDVWERAFCQASEVVIDLNGEALGAAICLLFKAASQCQHIPQAVSIVHQSLESQGAEVSPCVLDLLRKTLNTSGDLAVTMLRKIDSVFSLDQKHLTNGIRPSSSGENGLTTKSLHTGVLHFSDIFMLLEMLAIPSIAVQTTQVFEKGIANGFITYHLVEMVLEKCASVLGVHLVSSEEHQSGNTETAGKGSIGSLYTEEVFKLVFVLADKLFLSRHSRVHGFLRKFYSILYRLFAGENYQKKMLRRLVDHAISAANNCSETSLDVLVFLVQKECKAARLVLSMIRDDIQLANSDLSALQSQLRAREDEYSCAEEELQTELSKMRIEKLTLLERLHESDAVILHYKSEMRLEMDHSTREKKELSEQLEEVKRQFQHTCSKQNDRLEKLSNEKKVYQDHLRGLETQLSQLKSQKHQELKKLVQEKNVLAEWVRTAEAEKKRFDEELRRCTLQVEAQEAVQWSLLGEVQKLKQNLGQIKREKQEKEEEVAHCKTYIDELKVELNNCQQYIRSLQVSLKEELLRQAPLYGYGLENLSMKELEILSSIHEDGLRKIHAIQHRIRSDSDSLPPSSKL</sequence>
<dbReference type="PANTHER" id="PTHR47242:SF2">
    <property type="entry name" value="FAMILY PROTEIN, PUTATIVE-RELATED"/>
    <property type="match status" value="1"/>
</dbReference>
<dbReference type="GeneID" id="111284647"/>
<proteinExistence type="predicted"/>
<feature type="coiled-coil region" evidence="1">
    <location>
        <begin position="1248"/>
        <end position="1275"/>
    </location>
</feature>
<gene>
    <name evidence="4" type="primary">LOC111284647</name>
</gene>
<dbReference type="Pfam" id="PF22486">
    <property type="entry name" value="MATH_2"/>
    <property type="match status" value="4"/>
</dbReference>
<feature type="domain" description="MATH" evidence="2">
    <location>
        <begin position="185"/>
        <end position="324"/>
    </location>
</feature>
<dbReference type="Proteomes" id="UP000515121">
    <property type="component" value="Unplaced"/>
</dbReference>
<feature type="coiled-coil region" evidence="1">
    <location>
        <begin position="1305"/>
        <end position="1459"/>
    </location>
</feature>
<evidence type="ECO:0000256" key="1">
    <source>
        <dbReference type="SAM" id="Coils"/>
    </source>
</evidence>
<dbReference type="SMART" id="SM00061">
    <property type="entry name" value="MATH"/>
    <property type="match status" value="4"/>
</dbReference>
<evidence type="ECO:0000313" key="4">
    <source>
        <dbReference type="RefSeq" id="XP_022729173.1"/>
    </source>
</evidence>
<reference evidence="4" key="1">
    <citation type="submission" date="2025-08" db="UniProtKB">
        <authorList>
            <consortium name="RefSeq"/>
        </authorList>
    </citation>
    <scope>IDENTIFICATION</scope>
    <source>
        <tissue evidence="4">Fruit stalk</tissue>
    </source>
</reference>
<keyword evidence="1" id="KW-0175">Coiled coil</keyword>
<dbReference type="InterPro" id="IPR002083">
    <property type="entry name" value="MATH/TRAF_dom"/>
</dbReference>
<organism evidence="3 4">
    <name type="scientific">Durio zibethinus</name>
    <name type="common">Durian</name>
    <dbReference type="NCBI Taxonomy" id="66656"/>
    <lineage>
        <taxon>Eukaryota</taxon>
        <taxon>Viridiplantae</taxon>
        <taxon>Streptophyta</taxon>
        <taxon>Embryophyta</taxon>
        <taxon>Tracheophyta</taxon>
        <taxon>Spermatophyta</taxon>
        <taxon>Magnoliopsida</taxon>
        <taxon>eudicotyledons</taxon>
        <taxon>Gunneridae</taxon>
        <taxon>Pentapetalae</taxon>
        <taxon>rosids</taxon>
        <taxon>malvids</taxon>
        <taxon>Malvales</taxon>
        <taxon>Malvaceae</taxon>
        <taxon>Helicteroideae</taxon>
        <taxon>Durio</taxon>
    </lineage>
</organism>
<protein>
    <submittedName>
        <fullName evidence="4">Uncharacterized protein LOC111284647 isoform X1</fullName>
    </submittedName>
</protein>
<evidence type="ECO:0000313" key="3">
    <source>
        <dbReference type="Proteomes" id="UP000515121"/>
    </source>
</evidence>
<dbReference type="KEGG" id="dzi:111284647"/>
<keyword evidence="3" id="KW-1185">Reference proteome</keyword>
<evidence type="ECO:0000259" key="2">
    <source>
        <dbReference type="PROSITE" id="PS50144"/>
    </source>
</evidence>